<dbReference type="eggNOG" id="COG5620">
    <property type="taxonomic scope" value="Bacteria"/>
</dbReference>
<evidence type="ECO:0000256" key="1">
    <source>
        <dbReference type="SAM" id="Phobius"/>
    </source>
</evidence>
<proteinExistence type="predicted"/>
<dbReference type="RefSeq" id="WP_014262880.1">
    <property type="nucleotide sequence ID" value="NC_016630.1"/>
</dbReference>
<feature type="domain" description="DUF6630" evidence="2">
    <location>
        <begin position="274"/>
        <end position="429"/>
    </location>
</feature>
<dbReference type="EMBL" id="CP002390">
    <property type="protein sequence ID" value="EFE28965.1"/>
    <property type="molecule type" value="Genomic_DNA"/>
</dbReference>
<keyword evidence="1" id="KW-0812">Transmembrane</keyword>
<evidence type="ECO:0000313" key="4">
    <source>
        <dbReference type="Proteomes" id="UP000007468"/>
    </source>
</evidence>
<gene>
    <name evidence="3" type="ordered locus">HMPREF0389_00887</name>
</gene>
<reference evidence="4" key="1">
    <citation type="submission" date="2010-12" db="EMBL/GenBank/DDBJ databases">
        <title>The genome sequence of Filifactor alocis strain ATCC 35896.</title>
        <authorList>
            <consortium name="The Broad Institute Genome Sequencing Platform"/>
            <person name="Ward D."/>
            <person name="Earl A."/>
            <person name="Feldgarden M."/>
            <person name="Young S.K."/>
            <person name="Gargeya S."/>
            <person name="Zeng Q."/>
            <person name="Alvarado L."/>
            <person name="Berlin A."/>
            <person name="Bochicchio J."/>
            <person name="Chapman S.B."/>
            <person name="Chen Z."/>
            <person name="Freedman E."/>
            <person name="Gellesch M."/>
            <person name="Goldberg J."/>
            <person name="Griggs A."/>
            <person name="Gujja S."/>
            <person name="Heilman E."/>
            <person name="Heiman D."/>
            <person name="Howarth C."/>
            <person name="Mehta T."/>
            <person name="Neiman D."/>
            <person name="Pearson M."/>
            <person name="Roberts A."/>
            <person name="Saif S."/>
            <person name="Shea T."/>
            <person name="Shenoy N."/>
            <person name="Sisk P."/>
            <person name="Stolte C."/>
            <person name="Sykes S."/>
            <person name="White J."/>
            <person name="Yandava C."/>
            <person name="Izard J."/>
            <person name="Blanton J.M."/>
            <person name="Baranova O.V."/>
            <person name="Tanner A.C."/>
            <person name="Dewhirst F.E."/>
            <person name="Haas B."/>
            <person name="Nusbaum C."/>
            <person name="Birren B."/>
        </authorList>
    </citation>
    <scope>NUCLEOTIDE SEQUENCE [LARGE SCALE GENOMIC DNA]</scope>
    <source>
        <strain evidence="4">ATCC 35896 / D40 B5</strain>
    </source>
</reference>
<keyword evidence="4" id="KW-1185">Reference proteome</keyword>
<dbReference type="KEGG" id="faa:HMPREF0389_00887"/>
<name>D6GQB2_FILAD</name>
<dbReference type="PATRIC" id="fig|546269.5.peg.1383"/>
<evidence type="ECO:0000259" key="2">
    <source>
        <dbReference type="Pfam" id="PF20335"/>
    </source>
</evidence>
<dbReference type="Proteomes" id="UP000007468">
    <property type="component" value="Chromosome"/>
</dbReference>
<organism evidence="3 4">
    <name type="scientific">Filifactor alocis (strain ATCC 35896 / CCUG 47790 / D40 B5)</name>
    <name type="common">Fusobacterium alocis</name>
    <dbReference type="NCBI Taxonomy" id="546269"/>
    <lineage>
        <taxon>Bacteria</taxon>
        <taxon>Bacillati</taxon>
        <taxon>Bacillota</taxon>
        <taxon>Clostridia</taxon>
        <taxon>Peptostreptococcales</taxon>
        <taxon>Filifactoraceae</taxon>
        <taxon>Filifactor</taxon>
    </lineage>
</organism>
<feature type="transmembrane region" description="Helical" evidence="1">
    <location>
        <begin position="80"/>
        <end position="105"/>
    </location>
</feature>
<dbReference type="STRING" id="546269.HMPREF0389_00887"/>
<sequence length="434" mass="50572">MTKEERAEKWFEKISDSESISLEKKMEICHKAAIGMVVIFFGIYIIERFLLYKLTDGQLFYYMADILNTMSKDVHTRNQYRGLAIVGGVMVLPLMIVPFFATMLFKKQYIRYQVEKLKDTMKVNGSRSEVYSGPSTKKEQKKDFNCSDWVLDVDGTEQDGFTEKELKQQLESIQKGDIDFIILTPPEPIRIQTVGCLCKFIQVCQDKDSNYFHLEVGTVSEKRNNDILIYGKDGLTEEETMSIFRKVIDYSTSFDVKEWEVVLDLGTNSDVESYRKMVALLTENTEVRSNLEFCLESPQQYYKEKADIYEERCIDGNQEDKTIIWIGMVDEMLSGNEAIELDWKTDAEDFFYEMKSLANRHRLEIQEDWFKKDDDIPTWCEVLDEKWMDKDFCVGGMDIDSDSYVLFVCQAEVLKQLSELGKQVGQKFDSAKNM</sequence>
<accession>D6GQB2</accession>
<dbReference type="Pfam" id="PF20335">
    <property type="entry name" value="DUF6630"/>
    <property type="match status" value="1"/>
</dbReference>
<dbReference type="InterPro" id="IPR046582">
    <property type="entry name" value="DUF6630"/>
</dbReference>
<keyword evidence="1" id="KW-1133">Transmembrane helix</keyword>
<keyword evidence="1" id="KW-0472">Membrane</keyword>
<protein>
    <recommendedName>
        <fullName evidence="2">DUF6630 domain-containing protein</fullName>
    </recommendedName>
</protein>
<dbReference type="AlphaFoldDB" id="D6GQB2"/>
<evidence type="ECO:0000313" key="3">
    <source>
        <dbReference type="EMBL" id="EFE28965.1"/>
    </source>
</evidence>
<feature type="transmembrane region" description="Helical" evidence="1">
    <location>
        <begin position="28"/>
        <end position="46"/>
    </location>
</feature>